<dbReference type="CDD" id="cd02696">
    <property type="entry name" value="MurNAc-LAA"/>
    <property type="match status" value="1"/>
</dbReference>
<dbReference type="GO" id="GO:0008745">
    <property type="term" value="F:N-acetylmuramoyl-L-alanine amidase activity"/>
    <property type="evidence" value="ECO:0007669"/>
    <property type="project" value="InterPro"/>
</dbReference>
<dbReference type="PANTHER" id="PTHR30404">
    <property type="entry name" value="N-ACETYLMURAMOYL-L-ALANINE AMIDASE"/>
    <property type="match status" value="1"/>
</dbReference>
<dbReference type="RefSeq" id="WP_249284264.1">
    <property type="nucleotide sequence ID" value="NZ_JACRSO010000001.1"/>
</dbReference>
<dbReference type="AlphaFoldDB" id="A0A926HHZ1"/>
<dbReference type="GO" id="GO:0030288">
    <property type="term" value="C:outer membrane-bounded periplasmic space"/>
    <property type="evidence" value="ECO:0007669"/>
    <property type="project" value="TreeGrafter"/>
</dbReference>
<feature type="domain" description="MurNAc-LAA" evidence="3">
    <location>
        <begin position="81"/>
        <end position="200"/>
    </location>
</feature>
<comment type="caution">
    <text evidence="4">The sequence shown here is derived from an EMBL/GenBank/DDBJ whole genome shotgun (WGS) entry which is preliminary data.</text>
</comment>
<dbReference type="InterPro" id="IPR036366">
    <property type="entry name" value="PGBDSf"/>
</dbReference>
<dbReference type="Pfam" id="PF01520">
    <property type="entry name" value="Amidase_3"/>
    <property type="match status" value="1"/>
</dbReference>
<evidence type="ECO:0000313" key="5">
    <source>
        <dbReference type="Proteomes" id="UP000654279"/>
    </source>
</evidence>
<dbReference type="PANTHER" id="PTHR30404:SF0">
    <property type="entry name" value="N-ACETYLMURAMOYL-L-ALANINE AMIDASE AMIC"/>
    <property type="match status" value="1"/>
</dbReference>
<dbReference type="Gene3D" id="1.10.101.10">
    <property type="entry name" value="PGBD-like superfamily/PGBD"/>
    <property type="match status" value="2"/>
</dbReference>
<evidence type="ECO:0000256" key="1">
    <source>
        <dbReference type="ARBA" id="ARBA00022801"/>
    </source>
</evidence>
<proteinExistence type="predicted"/>
<feature type="region of interest" description="Disordered" evidence="2">
    <location>
        <begin position="214"/>
        <end position="236"/>
    </location>
</feature>
<dbReference type="GO" id="GO:0009253">
    <property type="term" value="P:peptidoglycan catabolic process"/>
    <property type="evidence" value="ECO:0007669"/>
    <property type="project" value="InterPro"/>
</dbReference>
<reference evidence="4" key="1">
    <citation type="submission" date="2020-08" db="EMBL/GenBank/DDBJ databases">
        <title>Genome public.</title>
        <authorList>
            <person name="Liu C."/>
            <person name="Sun Q."/>
        </authorList>
    </citation>
    <scope>NUCLEOTIDE SEQUENCE</scope>
    <source>
        <strain evidence="4">NSJ-44</strain>
    </source>
</reference>
<dbReference type="Gene3D" id="3.40.630.40">
    <property type="entry name" value="Zn-dependent exopeptidases"/>
    <property type="match status" value="1"/>
</dbReference>
<keyword evidence="1" id="KW-0378">Hydrolase</keyword>
<keyword evidence="5" id="KW-1185">Reference proteome</keyword>
<dbReference type="InterPro" id="IPR002477">
    <property type="entry name" value="Peptidoglycan-bd-like"/>
</dbReference>
<accession>A0A926HHZ1</accession>
<gene>
    <name evidence="4" type="ORF">H8699_02080</name>
</gene>
<evidence type="ECO:0000256" key="2">
    <source>
        <dbReference type="SAM" id="MobiDB-lite"/>
    </source>
</evidence>
<dbReference type="EMBL" id="JACRSO010000001">
    <property type="protein sequence ID" value="MBC8528227.1"/>
    <property type="molecule type" value="Genomic_DNA"/>
</dbReference>
<organism evidence="4 5">
    <name type="scientific">Luoshenia tenuis</name>
    <dbReference type="NCBI Taxonomy" id="2763654"/>
    <lineage>
        <taxon>Bacteria</taxon>
        <taxon>Bacillati</taxon>
        <taxon>Bacillota</taxon>
        <taxon>Clostridia</taxon>
        <taxon>Christensenellales</taxon>
        <taxon>Christensenellaceae</taxon>
        <taxon>Luoshenia</taxon>
    </lineage>
</organism>
<dbReference type="SUPFAM" id="SSF53187">
    <property type="entry name" value="Zn-dependent exopeptidases"/>
    <property type="match status" value="1"/>
</dbReference>
<dbReference type="SMART" id="SM00646">
    <property type="entry name" value="Ami_3"/>
    <property type="match status" value="1"/>
</dbReference>
<dbReference type="InterPro" id="IPR002508">
    <property type="entry name" value="MurNAc-LAA_cat"/>
</dbReference>
<dbReference type="Proteomes" id="UP000654279">
    <property type="component" value="Unassembled WGS sequence"/>
</dbReference>
<dbReference type="InterPro" id="IPR036365">
    <property type="entry name" value="PGBD-like_sf"/>
</dbReference>
<dbReference type="Pfam" id="PF01471">
    <property type="entry name" value="PG_binding_1"/>
    <property type="match status" value="2"/>
</dbReference>
<protein>
    <submittedName>
        <fullName evidence="4">N-acetylmuramoyl-L-alanine amidase</fullName>
    </submittedName>
</protein>
<dbReference type="InterPro" id="IPR050695">
    <property type="entry name" value="N-acetylmuramoyl_amidase_3"/>
</dbReference>
<evidence type="ECO:0000313" key="4">
    <source>
        <dbReference type="EMBL" id="MBC8528227.1"/>
    </source>
</evidence>
<sequence>MAYLVAVDSGHGMETAGKRTPKLTQDLVINGQTVRRAGDEIHEKEWNKAVAEALMSALNRCGIDTVNVSPDTYDVALSTRVATANNAGADIYISEHYNAAKGVWWDGGYFVAFYSQYASEATKRLAAAVCAEQAKVVPWPSNGYVTDVSYGQGKLYVLRHTTMPAVLFETGFMDVWESATRMLDPAFVQEVAEAQCRGICNYFGVGYVAPDGSATAPAPEPEPKPEPELPPTIRKGSSGAWVKKLQELLLSLGYVLPRYGADGDYGDETYYSVRLFQEVNGLVVDGICGPKTWAALQNGGKGPTWPTLHKGDRGEFVRYMQYRLNYHRVAVDIDGIFGAKTQAGVILFQKAHCSMVDGIPGAETWGLLKGC</sequence>
<evidence type="ECO:0000259" key="3">
    <source>
        <dbReference type="SMART" id="SM00646"/>
    </source>
</evidence>
<name>A0A926HHZ1_9FIRM</name>
<dbReference type="SUPFAM" id="SSF47090">
    <property type="entry name" value="PGBD-like"/>
    <property type="match status" value="2"/>
</dbReference>